<evidence type="ECO:0000313" key="3">
    <source>
        <dbReference type="Proteomes" id="UP000182229"/>
    </source>
</evidence>
<evidence type="ECO:0000259" key="1">
    <source>
        <dbReference type="Pfam" id="PF14243"/>
    </source>
</evidence>
<dbReference type="STRING" id="83449.BON30_11555"/>
<dbReference type="Proteomes" id="UP000182229">
    <property type="component" value="Unassembled WGS sequence"/>
</dbReference>
<accession>A0A1L9BGU6</accession>
<reference evidence="2 3" key="2">
    <citation type="submission" date="2016-12" db="EMBL/GenBank/DDBJ databases">
        <title>Draft Genome Sequence of Cystobacter ferrugineus Strain Cbfe23.</title>
        <authorList>
            <person name="Akbar S."/>
            <person name="Dowd S.E."/>
            <person name="Stevens D.C."/>
        </authorList>
    </citation>
    <scope>NUCLEOTIDE SEQUENCE [LARGE SCALE GENOMIC DNA]</scope>
    <source>
        <strain evidence="2 3">Cbfe23</strain>
    </source>
</reference>
<dbReference type="Pfam" id="PF14243">
    <property type="entry name" value="R2K_3"/>
    <property type="match status" value="1"/>
</dbReference>
<dbReference type="EMBL" id="MPIN01000002">
    <property type="protein sequence ID" value="OJH41481.1"/>
    <property type="molecule type" value="Genomic_DNA"/>
</dbReference>
<gene>
    <name evidence="2" type="ORF">BON30_11555</name>
</gene>
<reference evidence="3" key="1">
    <citation type="submission" date="2016-11" db="EMBL/GenBank/DDBJ databases">
        <authorList>
            <person name="Shukria A."/>
            <person name="Stevens D.C."/>
        </authorList>
    </citation>
    <scope>NUCLEOTIDE SEQUENCE [LARGE SCALE GENOMIC DNA]</scope>
    <source>
        <strain evidence="3">Cbfe23</strain>
    </source>
</reference>
<sequence>MGSSARCPHIGRPFLVEVARMPQTEILFCRPVTAQALDDRMDLEAEAAEELGIAHHPVVLEDVVDGEFERALELLPQRGRRLLYRGWMLTEDEYSALYEALLERGHTLVVSPDEYAAAHYLPNYHPELQDLAVPARWTFGTDLDEAWEAARELGEGPWVLKDHVKSVKERWHHCCFVPGGASRERFIEICENLIEERGERFERGLVIRPYVPLRRVAQTEERPLHYEFRLFFASGRLIASEVYDDVDVLKPDLSRFASLGRRIDSPFFTADVAMLESGDWVVVELGDGGVSTLPPLMDPRDFYRSLQGSDLWDEG</sequence>
<name>A0A1L9BGU6_9BACT</name>
<dbReference type="AlphaFoldDB" id="A0A1L9BGU6"/>
<comment type="caution">
    <text evidence="2">The sequence shown here is derived from an EMBL/GenBank/DDBJ whole genome shotgun (WGS) entry which is preliminary data.</text>
</comment>
<organism evidence="2 3">
    <name type="scientific">Cystobacter ferrugineus</name>
    <dbReference type="NCBI Taxonomy" id="83449"/>
    <lineage>
        <taxon>Bacteria</taxon>
        <taxon>Pseudomonadati</taxon>
        <taxon>Myxococcota</taxon>
        <taxon>Myxococcia</taxon>
        <taxon>Myxococcales</taxon>
        <taxon>Cystobacterineae</taxon>
        <taxon>Archangiaceae</taxon>
        <taxon>Cystobacter</taxon>
    </lineage>
</organism>
<proteinExistence type="predicted"/>
<protein>
    <recommendedName>
        <fullName evidence="1">ATP-grasp domain-containing protein</fullName>
    </recommendedName>
</protein>
<dbReference type="InterPro" id="IPR025643">
    <property type="entry name" value="R2K_3"/>
</dbReference>
<feature type="domain" description="ATP-grasp" evidence="1">
    <location>
        <begin position="152"/>
        <end position="306"/>
    </location>
</feature>
<keyword evidence="3" id="KW-1185">Reference proteome</keyword>
<evidence type="ECO:0000313" key="2">
    <source>
        <dbReference type="EMBL" id="OJH41481.1"/>
    </source>
</evidence>